<reference evidence="1" key="2">
    <citation type="submission" date="2022-01" db="EMBL/GenBank/DDBJ databases">
        <authorList>
            <person name="Yamashiro T."/>
            <person name="Shiraishi A."/>
            <person name="Satake H."/>
            <person name="Nakayama K."/>
        </authorList>
    </citation>
    <scope>NUCLEOTIDE SEQUENCE</scope>
</reference>
<proteinExistence type="predicted"/>
<comment type="caution">
    <text evidence="1">The sequence shown here is derived from an EMBL/GenBank/DDBJ whole genome shotgun (WGS) entry which is preliminary data.</text>
</comment>
<protein>
    <submittedName>
        <fullName evidence="1">Uncharacterized protein</fullName>
    </submittedName>
</protein>
<sequence length="241" mass="27499">MASSNVKRVASNLMRVTVMASSSRFYNTRCFQYDKRDSDDVCILKCDSKPGSMVHHAVNHAFNPRVSPTENLLWILNYVDGINGVKYGMHKVPWSIVLQVHPNDEKAPEKMNDVFLLHAMRQHEMEQSKSEPSEYYFHVMHDFRELPRLAIPASGKTRSVSFPFHVSYKLQNPQAIRIILGLGGRDAAGQETDDPFQGYAFEIFLPERLFNVRDAKEHRTALDAFKDFVMSIDVSGSSKSE</sequence>
<dbReference type="Proteomes" id="UP001151760">
    <property type="component" value="Unassembled WGS sequence"/>
</dbReference>
<evidence type="ECO:0000313" key="2">
    <source>
        <dbReference type="Proteomes" id="UP001151760"/>
    </source>
</evidence>
<dbReference type="EMBL" id="BQNB010014072">
    <property type="protein sequence ID" value="GJT23631.1"/>
    <property type="molecule type" value="Genomic_DNA"/>
</dbReference>
<evidence type="ECO:0000313" key="1">
    <source>
        <dbReference type="EMBL" id="GJT23631.1"/>
    </source>
</evidence>
<reference evidence="1" key="1">
    <citation type="journal article" date="2022" name="Int. J. Mol. Sci.">
        <title>Draft Genome of Tanacetum Coccineum: Genomic Comparison of Closely Related Tanacetum-Family Plants.</title>
        <authorList>
            <person name="Yamashiro T."/>
            <person name="Shiraishi A."/>
            <person name="Nakayama K."/>
            <person name="Satake H."/>
        </authorList>
    </citation>
    <scope>NUCLEOTIDE SEQUENCE</scope>
</reference>
<gene>
    <name evidence="1" type="ORF">Tco_0893568</name>
</gene>
<keyword evidence="2" id="KW-1185">Reference proteome</keyword>
<organism evidence="1 2">
    <name type="scientific">Tanacetum coccineum</name>
    <dbReference type="NCBI Taxonomy" id="301880"/>
    <lineage>
        <taxon>Eukaryota</taxon>
        <taxon>Viridiplantae</taxon>
        <taxon>Streptophyta</taxon>
        <taxon>Embryophyta</taxon>
        <taxon>Tracheophyta</taxon>
        <taxon>Spermatophyta</taxon>
        <taxon>Magnoliopsida</taxon>
        <taxon>eudicotyledons</taxon>
        <taxon>Gunneridae</taxon>
        <taxon>Pentapetalae</taxon>
        <taxon>asterids</taxon>
        <taxon>campanulids</taxon>
        <taxon>Asterales</taxon>
        <taxon>Asteraceae</taxon>
        <taxon>Asteroideae</taxon>
        <taxon>Anthemideae</taxon>
        <taxon>Anthemidinae</taxon>
        <taxon>Tanacetum</taxon>
    </lineage>
</organism>
<accession>A0ABQ5C961</accession>
<name>A0ABQ5C961_9ASTR</name>